<dbReference type="PANTHER" id="PTHR24379">
    <property type="entry name" value="KRAB AND ZINC FINGER DOMAIN-CONTAINING"/>
    <property type="match status" value="1"/>
</dbReference>
<dbReference type="PROSITE" id="PS00028">
    <property type="entry name" value="ZINC_FINGER_C2H2_1"/>
    <property type="match status" value="8"/>
</dbReference>
<dbReference type="SMART" id="SM00868">
    <property type="entry name" value="zf-AD"/>
    <property type="match status" value="1"/>
</dbReference>
<keyword evidence="2" id="KW-0677">Repeat</keyword>
<reference evidence="8" key="1">
    <citation type="submission" date="2020-05" db="UniProtKB">
        <authorList>
            <consortium name="EnsemblMetazoa"/>
        </authorList>
    </citation>
    <scope>IDENTIFICATION</scope>
    <source>
        <strain evidence="8">Aabys</strain>
    </source>
</reference>
<evidence type="ECO:0000256" key="2">
    <source>
        <dbReference type="ARBA" id="ARBA00022737"/>
    </source>
</evidence>
<dbReference type="SMART" id="SM00355">
    <property type="entry name" value="ZnF_C2H2"/>
    <property type="match status" value="9"/>
</dbReference>
<dbReference type="Pfam" id="PF00096">
    <property type="entry name" value="zf-C2H2"/>
    <property type="match status" value="4"/>
</dbReference>
<keyword evidence="4" id="KW-0862">Zinc</keyword>
<dbReference type="InterPro" id="IPR012934">
    <property type="entry name" value="Znf_AD"/>
</dbReference>
<dbReference type="PROSITE" id="PS50157">
    <property type="entry name" value="ZINC_FINGER_C2H2_2"/>
    <property type="match status" value="6"/>
</dbReference>
<feature type="compositionally biased region" description="Polar residues" evidence="6">
    <location>
        <begin position="179"/>
        <end position="199"/>
    </location>
</feature>
<dbReference type="GO" id="GO:0005634">
    <property type="term" value="C:nucleus"/>
    <property type="evidence" value="ECO:0007669"/>
    <property type="project" value="InterPro"/>
</dbReference>
<feature type="domain" description="C2H2-type" evidence="7">
    <location>
        <begin position="477"/>
        <end position="504"/>
    </location>
</feature>
<sequence>MDCLLCLETKLENESSCIKVGSWQWEELNIKNLIDKHLWPIESLLPESCVCGSCWEELYEFHKFYVRLEQTHNDNRIVIKLEAEHLPNVSKSKEVLLKSLLEPANVISQHLNESFEIKQEHDEPFVVVVDNREYDEDEDNENEPHPLELIYYSSESNSSDNDNEEDDQTDSDEDHSSLIHETNNQHSEEITSNSNTTKEANNDDNEDKGNDKKRKNSSSNASQKNRSCSKRFASSNDKFLFEHFKLTCDKCQKPFNRFRLLCQHFSQEHNEQGYAMCCNTKFFNRSLLVDHINYHLDPEYLKCKVCGKFFAKRKYLHHHMKMHEEKKFACDKCDWKFAEKRKLDKHMLTHLPESEKKFPCNECGKFYANEVIRNQHYKTAHLRIYDRVCEICGRKFPDSRNFNRHMEKHEGIGRVKRAKCDICGLMLISRHSLKLHKEAKHPTERREYNCHICSKVCTNMRAVKRHIYETHKLDYRFKCTICEKEFKRADHFKCHMARHTGKPMYQCSWCPKKFNSNGNMYIHRKKAHPEEWEEAQRKRYSGNLPPNYKGETPASNSNNSALPATANQTPT</sequence>
<dbReference type="EnsemblMetazoa" id="MDOA012245-RA">
    <property type="protein sequence ID" value="MDOA012245-PA"/>
    <property type="gene ID" value="MDOA012245"/>
</dbReference>
<evidence type="ECO:0000256" key="6">
    <source>
        <dbReference type="SAM" id="MobiDB-lite"/>
    </source>
</evidence>
<dbReference type="Gene3D" id="3.40.1800.20">
    <property type="match status" value="1"/>
</dbReference>
<evidence type="ECO:0000256" key="1">
    <source>
        <dbReference type="ARBA" id="ARBA00022723"/>
    </source>
</evidence>
<dbReference type="Gene3D" id="3.30.160.60">
    <property type="entry name" value="Classic Zinc Finger"/>
    <property type="match status" value="5"/>
</dbReference>
<feature type="domain" description="C2H2-type" evidence="7">
    <location>
        <begin position="505"/>
        <end position="533"/>
    </location>
</feature>
<evidence type="ECO:0000256" key="4">
    <source>
        <dbReference type="ARBA" id="ARBA00022833"/>
    </source>
</evidence>
<dbReference type="RefSeq" id="XP_005189352.2">
    <property type="nucleotide sequence ID" value="XM_005189295.4"/>
</dbReference>
<protein>
    <recommendedName>
        <fullName evidence="7">C2H2-type domain-containing protein</fullName>
    </recommendedName>
</protein>
<evidence type="ECO:0000313" key="8">
    <source>
        <dbReference type="EnsemblMetazoa" id="MDOA012245-PA"/>
    </source>
</evidence>
<dbReference type="SUPFAM" id="SSF57667">
    <property type="entry name" value="beta-beta-alpha zinc fingers"/>
    <property type="match status" value="5"/>
</dbReference>
<dbReference type="GO" id="GO:0008270">
    <property type="term" value="F:zinc ion binding"/>
    <property type="evidence" value="ECO:0007669"/>
    <property type="project" value="UniProtKB-KW"/>
</dbReference>
<dbReference type="InterPro" id="IPR036236">
    <property type="entry name" value="Znf_C2H2_sf"/>
</dbReference>
<feature type="compositionally biased region" description="Polar residues" evidence="6">
    <location>
        <begin position="553"/>
        <end position="571"/>
    </location>
</feature>
<dbReference type="PANTHER" id="PTHR24379:SF121">
    <property type="entry name" value="C2H2-TYPE DOMAIN-CONTAINING PROTEIN"/>
    <property type="match status" value="1"/>
</dbReference>
<accession>A0A1I8N746</accession>
<keyword evidence="3 5" id="KW-0863">Zinc-finger</keyword>
<dbReference type="VEuPathDB" id="VectorBase:MDOA012245"/>
<organism evidence="8">
    <name type="scientific">Musca domestica</name>
    <name type="common">House fly</name>
    <dbReference type="NCBI Taxonomy" id="7370"/>
    <lineage>
        <taxon>Eukaryota</taxon>
        <taxon>Metazoa</taxon>
        <taxon>Ecdysozoa</taxon>
        <taxon>Arthropoda</taxon>
        <taxon>Hexapoda</taxon>
        <taxon>Insecta</taxon>
        <taxon>Pterygota</taxon>
        <taxon>Neoptera</taxon>
        <taxon>Endopterygota</taxon>
        <taxon>Diptera</taxon>
        <taxon>Brachycera</taxon>
        <taxon>Muscomorpha</taxon>
        <taxon>Muscoidea</taxon>
        <taxon>Muscidae</taxon>
        <taxon>Musca</taxon>
    </lineage>
</organism>
<evidence type="ECO:0000259" key="7">
    <source>
        <dbReference type="PROSITE" id="PS50157"/>
    </source>
</evidence>
<dbReference type="VEuPathDB" id="VectorBase:MDOMA2_011574"/>
<proteinExistence type="predicted"/>
<evidence type="ECO:0000256" key="3">
    <source>
        <dbReference type="ARBA" id="ARBA00022771"/>
    </source>
</evidence>
<feature type="compositionally biased region" description="Acidic residues" evidence="6">
    <location>
        <begin position="161"/>
        <end position="173"/>
    </location>
</feature>
<name>A0A1I8N746_MUSDO</name>
<gene>
    <name evidence="8" type="primary">101895625</name>
</gene>
<feature type="region of interest" description="Disordered" evidence="6">
    <location>
        <begin position="154"/>
        <end position="229"/>
    </location>
</feature>
<dbReference type="OrthoDB" id="3565419at2759"/>
<feature type="domain" description="C2H2-type" evidence="7">
    <location>
        <begin position="301"/>
        <end position="328"/>
    </location>
</feature>
<dbReference type="AlphaFoldDB" id="A0A1I8N746"/>
<dbReference type="InterPro" id="IPR013087">
    <property type="entry name" value="Znf_C2H2_type"/>
</dbReference>
<evidence type="ECO:0000256" key="5">
    <source>
        <dbReference type="PROSITE-ProRule" id="PRU00042"/>
    </source>
</evidence>
<feature type="domain" description="C2H2-type" evidence="7">
    <location>
        <begin position="358"/>
        <end position="381"/>
    </location>
</feature>
<dbReference type="eggNOG" id="KOG1721">
    <property type="taxonomic scope" value="Eukaryota"/>
</dbReference>
<feature type="region of interest" description="Disordered" evidence="6">
    <location>
        <begin position="530"/>
        <end position="571"/>
    </location>
</feature>
<keyword evidence="1" id="KW-0479">Metal-binding</keyword>
<feature type="domain" description="C2H2-type" evidence="7">
    <location>
        <begin position="387"/>
        <end position="411"/>
    </location>
</feature>
<dbReference type="KEGG" id="mde:101895625"/>
<feature type="domain" description="C2H2-type" evidence="7">
    <location>
        <begin position="328"/>
        <end position="355"/>
    </location>
</feature>
<feature type="compositionally biased region" description="Polar residues" evidence="6">
    <location>
        <begin position="217"/>
        <end position="229"/>
    </location>
</feature>